<dbReference type="PROSITE" id="PS50994">
    <property type="entry name" value="INTEGRASE"/>
    <property type="match status" value="1"/>
</dbReference>
<dbReference type="Proteomes" id="UP001219518">
    <property type="component" value="Unassembled WGS sequence"/>
</dbReference>
<name>A0AAE1HRE8_9NEOP</name>
<reference evidence="4" key="2">
    <citation type="journal article" date="2023" name="BMC Genomics">
        <title>Pest status, molecular evolution, and epigenetic factors derived from the genome assembly of Frankliniella fusca, a thysanopteran phytovirus vector.</title>
        <authorList>
            <person name="Catto M.A."/>
            <person name="Labadie P.E."/>
            <person name="Jacobson A.L."/>
            <person name="Kennedy G.G."/>
            <person name="Srinivasan R."/>
            <person name="Hunt B.G."/>
        </authorList>
    </citation>
    <scope>NUCLEOTIDE SEQUENCE</scope>
    <source>
        <strain evidence="4">PL_HMW_Pooled</strain>
    </source>
</reference>
<feature type="compositionally biased region" description="Acidic residues" evidence="2">
    <location>
        <begin position="35"/>
        <end position="58"/>
    </location>
</feature>
<evidence type="ECO:0000259" key="3">
    <source>
        <dbReference type="PROSITE" id="PS50994"/>
    </source>
</evidence>
<organism evidence="4 5">
    <name type="scientific">Frankliniella fusca</name>
    <dbReference type="NCBI Taxonomy" id="407009"/>
    <lineage>
        <taxon>Eukaryota</taxon>
        <taxon>Metazoa</taxon>
        <taxon>Ecdysozoa</taxon>
        <taxon>Arthropoda</taxon>
        <taxon>Hexapoda</taxon>
        <taxon>Insecta</taxon>
        <taxon>Pterygota</taxon>
        <taxon>Neoptera</taxon>
        <taxon>Paraneoptera</taxon>
        <taxon>Thysanoptera</taxon>
        <taxon>Terebrantia</taxon>
        <taxon>Thripoidea</taxon>
        <taxon>Thripidae</taxon>
        <taxon>Frankliniella</taxon>
    </lineage>
</organism>
<dbReference type="GO" id="GO:0003964">
    <property type="term" value="F:RNA-directed DNA polymerase activity"/>
    <property type="evidence" value="ECO:0007669"/>
    <property type="project" value="UniProtKB-EC"/>
</dbReference>
<protein>
    <recommendedName>
        <fullName evidence="1">RNA-directed DNA polymerase</fullName>
        <ecNumber evidence="1">2.7.7.49</ecNumber>
    </recommendedName>
</protein>
<feature type="compositionally biased region" description="Low complexity" evidence="2">
    <location>
        <begin position="66"/>
        <end position="81"/>
    </location>
</feature>
<feature type="compositionally biased region" description="Polar residues" evidence="2">
    <location>
        <begin position="394"/>
        <end position="407"/>
    </location>
</feature>
<keyword evidence="5" id="KW-1185">Reference proteome</keyword>
<feature type="compositionally biased region" description="Acidic residues" evidence="2">
    <location>
        <begin position="107"/>
        <end position="120"/>
    </location>
</feature>
<dbReference type="FunFam" id="1.10.340.70:FF:000001">
    <property type="entry name" value="Retrovirus-related Pol polyprotein from transposon gypsy-like Protein"/>
    <property type="match status" value="1"/>
</dbReference>
<comment type="caution">
    <text evidence="4">The sequence shown here is derived from an EMBL/GenBank/DDBJ whole genome shotgun (WGS) entry which is preliminary data.</text>
</comment>
<dbReference type="GO" id="GO:0003676">
    <property type="term" value="F:nucleic acid binding"/>
    <property type="evidence" value="ECO:0007669"/>
    <property type="project" value="InterPro"/>
</dbReference>
<feature type="compositionally biased region" description="Polar residues" evidence="2">
    <location>
        <begin position="1"/>
        <end position="33"/>
    </location>
</feature>
<dbReference type="InterPro" id="IPR054465">
    <property type="entry name" value="Integrase_p58-like_C"/>
</dbReference>
<dbReference type="GO" id="GO:0015074">
    <property type="term" value="P:DNA integration"/>
    <property type="evidence" value="ECO:0007669"/>
    <property type="project" value="InterPro"/>
</dbReference>
<dbReference type="PANTHER" id="PTHR37984">
    <property type="entry name" value="PROTEIN CBG26694"/>
    <property type="match status" value="1"/>
</dbReference>
<feature type="region of interest" description="Disordered" evidence="2">
    <location>
        <begin position="1"/>
        <end position="153"/>
    </location>
</feature>
<dbReference type="Pfam" id="PF22938">
    <property type="entry name" value="Integrase_p58_C"/>
    <property type="match status" value="1"/>
</dbReference>
<evidence type="ECO:0000256" key="1">
    <source>
        <dbReference type="ARBA" id="ARBA00012493"/>
    </source>
</evidence>
<proteinExistence type="predicted"/>
<dbReference type="SUPFAM" id="SSF53098">
    <property type="entry name" value="Ribonuclease H-like"/>
    <property type="match status" value="1"/>
</dbReference>
<feature type="region of interest" description="Disordered" evidence="2">
    <location>
        <begin position="359"/>
        <end position="415"/>
    </location>
</feature>
<feature type="compositionally biased region" description="Basic and acidic residues" evidence="2">
    <location>
        <begin position="367"/>
        <end position="379"/>
    </location>
</feature>
<dbReference type="InterPro" id="IPR005162">
    <property type="entry name" value="Retrotrans_gag_dom"/>
</dbReference>
<sequence length="1011" mass="116167">MGSQFPMHNQRSPKTSTSRGRTAPTCSPNFKTTSVEDEVADADGDVDEVEAEEEDADSDGSGRPDGQAPQVPRAPQAQVGAMDDDNEAAHRQHHRQRQAEQGQHDDDYTDYEEDYDDDDGQERPRRRQRRHPNRVWVREGYQPGPGRGEAEHDFDGRRLQHEDEQEERQDHPATNRFIMQLLERMSAPKPKKYNEAPKYDGEADYSVYQLQFQTIAEANEWDEKDKKTALVQALTGNATDVIANLQHQEVPITFKSLDEALVKTFSKTASMWERKKDFNTLTQDKDQSIRQFARQVERLGRSYLRNMKEADIQEALVERFIKGLMDKKAAARLAFAALPTLDEAMKTLNRGLSLEIDEPPSKRIRLTKTEDDDREEEGKAKKKDAKVNMVFPSEPSTSTAGQDADTSGQRGRGRGRVLGEVFILHPDKYEREFDEDFEKEGEYDEGEETEMDKDTDEIAQVNVVNHDTTPFSDAEINAVPSLPEIKEGEPLPKDLQELVDRCTQLSATEKQELMCQCITDTRCENNCANCLFEERKLMKLSIDNINVNWTKVVPDGMSPIDIRKAQLLDPDIMPIMIAVQDQRKPEFQEIAENSNKTRSLWFQFNSLVLEGGVLYGKFEHPSGLKEKEELQLILPSKLVKTTVKTYHEQLGVGNHFGVTKTLAYLKRFFWWPGMFEDTYEIVSQCKICAKYKGPKQHTKIPLKLFQEGVLHGRWHVDICGPINPKSKEGHEYILVAVEAFSGWPVVVPLYKQTADEIAQALITHVFSIFGAPQSLLTDQGKAFDSTLFQEIMELYQIKKLRTTAFHPATNGKADRWIKTLKQHLMMLVEEDRDNWPKYLPFIAQAYRNLPHSSHKFSPYEVMFGAAMRRPLDADRGSPPKNMDMHKLYPMWVRKTMQDIHEVVANMNKKAAKRMKAYYDRNATLSPFAEGDLVYLYYPRRVKGISAKLITRWEGPYRIINLINECNARIERVDNPSKRLIVHIDRLARCPEEETDVNKGDDMRNAWLLFIE</sequence>
<accession>A0AAE1HRE8</accession>
<dbReference type="FunFam" id="3.30.420.10:FF:000032">
    <property type="entry name" value="Retrovirus-related Pol polyprotein from transposon 297-like Protein"/>
    <property type="match status" value="1"/>
</dbReference>
<dbReference type="AlphaFoldDB" id="A0AAE1HRE8"/>
<feature type="region of interest" description="Disordered" evidence="2">
    <location>
        <begin position="434"/>
        <end position="453"/>
    </location>
</feature>
<dbReference type="EC" id="2.7.7.49" evidence="1"/>
<dbReference type="Pfam" id="PF00665">
    <property type="entry name" value="rve"/>
    <property type="match status" value="1"/>
</dbReference>
<gene>
    <name evidence="4" type="ORF">KUF71_014207</name>
</gene>
<dbReference type="Gene3D" id="1.10.340.70">
    <property type="match status" value="1"/>
</dbReference>
<feature type="compositionally biased region" description="Basic residues" evidence="2">
    <location>
        <begin position="124"/>
        <end position="133"/>
    </location>
</feature>
<feature type="domain" description="Integrase catalytic" evidence="3">
    <location>
        <begin position="697"/>
        <end position="866"/>
    </location>
</feature>
<dbReference type="InterPro" id="IPR001584">
    <property type="entry name" value="Integrase_cat-core"/>
</dbReference>
<dbReference type="InterPro" id="IPR041588">
    <property type="entry name" value="Integrase_H2C2"/>
</dbReference>
<dbReference type="PANTHER" id="PTHR37984:SF5">
    <property type="entry name" value="PROTEIN NYNRIN-LIKE"/>
    <property type="match status" value="1"/>
</dbReference>
<dbReference type="InterPro" id="IPR050951">
    <property type="entry name" value="Retrovirus_Pol_polyprotein"/>
</dbReference>
<evidence type="ECO:0000313" key="4">
    <source>
        <dbReference type="EMBL" id="KAK3925958.1"/>
    </source>
</evidence>
<dbReference type="InterPro" id="IPR036397">
    <property type="entry name" value="RNaseH_sf"/>
</dbReference>
<dbReference type="Gene3D" id="3.30.420.10">
    <property type="entry name" value="Ribonuclease H-like superfamily/Ribonuclease H"/>
    <property type="match status" value="1"/>
</dbReference>
<dbReference type="EMBL" id="JAHWGI010001242">
    <property type="protein sequence ID" value="KAK3925958.1"/>
    <property type="molecule type" value="Genomic_DNA"/>
</dbReference>
<evidence type="ECO:0000313" key="5">
    <source>
        <dbReference type="Proteomes" id="UP001219518"/>
    </source>
</evidence>
<evidence type="ECO:0000256" key="2">
    <source>
        <dbReference type="SAM" id="MobiDB-lite"/>
    </source>
</evidence>
<dbReference type="Pfam" id="PF03732">
    <property type="entry name" value="Retrotrans_gag"/>
    <property type="match status" value="1"/>
</dbReference>
<dbReference type="InterPro" id="IPR012337">
    <property type="entry name" value="RNaseH-like_sf"/>
</dbReference>
<reference evidence="4" key="1">
    <citation type="submission" date="2021-07" db="EMBL/GenBank/DDBJ databases">
        <authorList>
            <person name="Catto M.A."/>
            <person name="Jacobson A."/>
            <person name="Kennedy G."/>
            <person name="Labadie P."/>
            <person name="Hunt B.G."/>
            <person name="Srinivasan R."/>
        </authorList>
    </citation>
    <scope>NUCLEOTIDE SEQUENCE</scope>
    <source>
        <strain evidence="4">PL_HMW_Pooled</strain>
        <tissue evidence="4">Head</tissue>
    </source>
</reference>
<dbReference type="Pfam" id="PF17921">
    <property type="entry name" value="Integrase_H2C2"/>
    <property type="match status" value="1"/>
</dbReference>